<dbReference type="SUPFAM" id="SSF53756">
    <property type="entry name" value="UDP-Glycosyltransferase/glycogen phosphorylase"/>
    <property type="match status" value="1"/>
</dbReference>
<evidence type="ECO:0000256" key="3">
    <source>
        <dbReference type="ARBA" id="ARBA00022676"/>
    </source>
</evidence>
<dbReference type="GO" id="GO:0005886">
    <property type="term" value="C:plasma membrane"/>
    <property type="evidence" value="ECO:0007669"/>
    <property type="project" value="UniProtKB-SubCell"/>
</dbReference>
<evidence type="ECO:0000256" key="10">
    <source>
        <dbReference type="HAMAP-Rule" id="MF_00033"/>
    </source>
</evidence>
<dbReference type="GO" id="GO:0051991">
    <property type="term" value="F:UDP-N-acetyl-D-glucosamine:N-acetylmuramoyl-L-alanyl-D-glutamyl-meso-2,6-diaminopimelyl-D-alanyl-D-alanine-diphosphoundecaprenol 4-beta-N-acetylglucosaminlytransferase activity"/>
    <property type="evidence" value="ECO:0007669"/>
    <property type="project" value="RHEA"/>
</dbReference>
<dbReference type="GO" id="GO:0051301">
    <property type="term" value="P:cell division"/>
    <property type="evidence" value="ECO:0007669"/>
    <property type="project" value="UniProtKB-KW"/>
</dbReference>
<dbReference type="InterPro" id="IPR007235">
    <property type="entry name" value="Glyco_trans_28_C"/>
</dbReference>
<comment type="similarity">
    <text evidence="10">Belongs to the glycosyltransferase 28 family. MurG subfamily.</text>
</comment>
<keyword evidence="5 10" id="KW-0133">Cell shape</keyword>
<evidence type="ECO:0000256" key="8">
    <source>
        <dbReference type="ARBA" id="ARBA00023306"/>
    </source>
</evidence>
<evidence type="ECO:0000256" key="6">
    <source>
        <dbReference type="ARBA" id="ARBA00022984"/>
    </source>
</evidence>
<dbReference type="PANTHER" id="PTHR21015">
    <property type="entry name" value="UDP-N-ACETYLGLUCOSAMINE--N-ACETYLMURAMYL-(PENTAPEPTIDE) PYROPHOSPHORYL-UNDECAPRENOL N-ACETYLGLUCOSAMINE TRANSFERASE 1"/>
    <property type="match status" value="1"/>
</dbReference>
<keyword evidence="14" id="KW-1185">Reference proteome</keyword>
<dbReference type="PANTHER" id="PTHR21015:SF27">
    <property type="entry name" value="UDP-N-ACETYLGLUCOSAMINE--N-ACETYLMURAMYL-(PENTAPEPTIDE) PYROPHOSPHORYL-UNDECAPRENOL N-ACETYLGLUCOSAMINE TRANSFERASE"/>
    <property type="match status" value="1"/>
</dbReference>
<comment type="catalytic activity">
    <reaction evidence="10">
        <text>di-trans,octa-cis-undecaprenyl diphospho-N-acetyl-alpha-D-muramoyl-L-alanyl-D-glutamyl-meso-2,6-diaminopimeloyl-D-alanyl-D-alanine + UDP-N-acetyl-alpha-D-glucosamine = di-trans,octa-cis-undecaprenyl diphospho-[N-acetyl-alpha-D-glucosaminyl-(1-&gt;4)]-N-acetyl-alpha-D-muramoyl-L-alanyl-D-glutamyl-meso-2,6-diaminopimeloyl-D-alanyl-D-alanine + UDP + H(+)</text>
        <dbReference type="Rhea" id="RHEA:31227"/>
        <dbReference type="ChEBI" id="CHEBI:15378"/>
        <dbReference type="ChEBI" id="CHEBI:57705"/>
        <dbReference type="ChEBI" id="CHEBI:58223"/>
        <dbReference type="ChEBI" id="CHEBI:61387"/>
        <dbReference type="ChEBI" id="CHEBI:61388"/>
        <dbReference type="EC" id="2.4.1.227"/>
    </reaction>
</comment>
<comment type="caution">
    <text evidence="10">Lacks conserved residue(s) required for the propagation of feature annotation.</text>
</comment>
<feature type="domain" description="Glycosyltransferase family 28 N-terminal" evidence="11">
    <location>
        <begin position="6"/>
        <end position="142"/>
    </location>
</feature>
<protein>
    <recommendedName>
        <fullName evidence="10">UDP-N-acetylglucosamine--N-acetylmuramyl-(pentapeptide) pyrophosphoryl-undecaprenol N-acetylglucosamine transferase</fullName>
        <ecNumber evidence="10">2.4.1.227</ecNumber>
    </recommendedName>
    <alternativeName>
        <fullName evidence="10">Undecaprenyl-PP-MurNAc-pentapeptide-UDPGlcNAc GlcNAc transferase</fullName>
    </alternativeName>
</protein>
<evidence type="ECO:0000256" key="7">
    <source>
        <dbReference type="ARBA" id="ARBA00023136"/>
    </source>
</evidence>
<feature type="binding site" evidence="10">
    <location>
        <position position="195"/>
    </location>
    <ligand>
        <name>UDP-N-acetyl-alpha-D-glucosamine</name>
        <dbReference type="ChEBI" id="CHEBI:57705"/>
    </ligand>
</feature>
<dbReference type="STRING" id="1348624.GCA_001591545_01934"/>
<dbReference type="Pfam" id="PF04101">
    <property type="entry name" value="Glyco_tran_28_C"/>
    <property type="match status" value="1"/>
</dbReference>
<evidence type="ECO:0000256" key="2">
    <source>
        <dbReference type="ARBA" id="ARBA00022618"/>
    </source>
</evidence>
<dbReference type="Proteomes" id="UP000249134">
    <property type="component" value="Chromosome 1"/>
</dbReference>
<dbReference type="GO" id="GO:0005975">
    <property type="term" value="P:carbohydrate metabolic process"/>
    <property type="evidence" value="ECO:0007669"/>
    <property type="project" value="InterPro"/>
</dbReference>
<evidence type="ECO:0000313" key="13">
    <source>
        <dbReference type="EMBL" id="SQI60699.1"/>
    </source>
</evidence>
<keyword evidence="1 10" id="KW-1003">Cell membrane</keyword>
<dbReference type="AlphaFoldDB" id="A0A2X4WD90"/>
<dbReference type="CDD" id="cd03785">
    <property type="entry name" value="GT28_MurG"/>
    <property type="match status" value="1"/>
</dbReference>
<dbReference type="GO" id="GO:0009252">
    <property type="term" value="P:peptidoglycan biosynthetic process"/>
    <property type="evidence" value="ECO:0007669"/>
    <property type="project" value="UniProtKB-UniRule"/>
</dbReference>
<organism evidence="13 14">
    <name type="scientific">Lederbergia lenta</name>
    <name type="common">Bacillus lentus</name>
    <dbReference type="NCBI Taxonomy" id="1467"/>
    <lineage>
        <taxon>Bacteria</taxon>
        <taxon>Bacillati</taxon>
        <taxon>Bacillota</taxon>
        <taxon>Bacilli</taxon>
        <taxon>Bacillales</taxon>
        <taxon>Bacillaceae</taxon>
        <taxon>Lederbergia</taxon>
    </lineage>
</organism>
<evidence type="ECO:0000313" key="14">
    <source>
        <dbReference type="Proteomes" id="UP000249134"/>
    </source>
</evidence>
<dbReference type="EC" id="2.4.1.227" evidence="10"/>
<feature type="binding site" evidence="10">
    <location>
        <position position="290"/>
    </location>
    <ligand>
        <name>UDP-N-acetyl-alpha-D-glucosamine</name>
        <dbReference type="ChEBI" id="CHEBI:57705"/>
    </ligand>
</feature>
<keyword evidence="7 10" id="KW-0472">Membrane</keyword>
<reference evidence="13 14" key="1">
    <citation type="submission" date="2018-06" db="EMBL/GenBank/DDBJ databases">
        <authorList>
            <consortium name="Pathogen Informatics"/>
            <person name="Doyle S."/>
        </authorList>
    </citation>
    <scope>NUCLEOTIDE SEQUENCE [LARGE SCALE GENOMIC DNA]</scope>
    <source>
        <strain evidence="13 14">NCTC4824</strain>
    </source>
</reference>
<dbReference type="NCBIfam" id="TIGR01133">
    <property type="entry name" value="murG"/>
    <property type="match status" value="1"/>
</dbReference>
<comment type="pathway">
    <text evidence="10">Cell wall biogenesis; peptidoglycan biosynthesis.</text>
</comment>
<dbReference type="NCBIfam" id="NF009102">
    <property type="entry name" value="PRK12446.1"/>
    <property type="match status" value="1"/>
</dbReference>
<dbReference type="InterPro" id="IPR006009">
    <property type="entry name" value="GlcNAc_MurG"/>
</dbReference>
<keyword evidence="3 10" id="KW-0328">Glycosyltransferase</keyword>
<evidence type="ECO:0000256" key="4">
    <source>
        <dbReference type="ARBA" id="ARBA00022679"/>
    </source>
</evidence>
<feature type="binding site" evidence="10">
    <location>
        <position position="165"/>
    </location>
    <ligand>
        <name>UDP-N-acetyl-alpha-D-glucosamine</name>
        <dbReference type="ChEBI" id="CHEBI:57705"/>
    </ligand>
</feature>
<dbReference type="RefSeq" id="WP_066140294.1">
    <property type="nucleotide sequence ID" value="NZ_CBCSGM010000001.1"/>
</dbReference>
<dbReference type="UniPathway" id="UPA00219"/>
<feature type="domain" description="Glycosyl transferase family 28 C-terminal" evidence="12">
    <location>
        <begin position="189"/>
        <end position="345"/>
    </location>
</feature>
<comment type="function">
    <text evidence="10">Cell wall formation. Catalyzes the transfer of a GlcNAc subunit on undecaprenyl-pyrophosphoryl-MurNAc-pentapeptide (lipid intermediate I) to form undecaprenyl-pyrophosphoryl-MurNAc-(pentapeptide)GlcNAc (lipid intermediate II).</text>
</comment>
<evidence type="ECO:0000256" key="5">
    <source>
        <dbReference type="ARBA" id="ARBA00022960"/>
    </source>
</evidence>
<dbReference type="GO" id="GO:0050511">
    <property type="term" value="F:undecaprenyldiphospho-muramoylpentapeptide beta-N-acetylglucosaminyltransferase activity"/>
    <property type="evidence" value="ECO:0007669"/>
    <property type="project" value="UniProtKB-UniRule"/>
</dbReference>
<feature type="binding site" evidence="10">
    <location>
        <begin position="13"/>
        <end position="15"/>
    </location>
    <ligand>
        <name>UDP-N-acetyl-alpha-D-glucosamine</name>
        <dbReference type="ChEBI" id="CHEBI:57705"/>
    </ligand>
</feature>
<gene>
    <name evidence="13" type="primary">murG_2</name>
    <name evidence="10" type="synonym">murG</name>
    <name evidence="13" type="ORF">NCTC4824_02886</name>
</gene>
<dbReference type="GO" id="GO:0008360">
    <property type="term" value="P:regulation of cell shape"/>
    <property type="evidence" value="ECO:0007669"/>
    <property type="project" value="UniProtKB-KW"/>
</dbReference>
<name>A0A2X4WD90_LEDLE</name>
<keyword evidence="8 10" id="KW-0131">Cell cycle</keyword>
<keyword evidence="2 10" id="KW-0132">Cell division</keyword>
<dbReference type="EMBL" id="LS483476">
    <property type="protein sequence ID" value="SQI60699.1"/>
    <property type="molecule type" value="Genomic_DNA"/>
</dbReference>
<dbReference type="Gene3D" id="3.40.50.2000">
    <property type="entry name" value="Glycogen Phosphorylase B"/>
    <property type="match status" value="2"/>
</dbReference>
<comment type="subcellular location">
    <subcellularLocation>
        <location evidence="10">Cell membrane</location>
        <topology evidence="10">Peripheral membrane protein</topology>
        <orientation evidence="10">Cytoplasmic side</orientation>
    </subcellularLocation>
</comment>
<evidence type="ECO:0000259" key="11">
    <source>
        <dbReference type="Pfam" id="PF03033"/>
    </source>
</evidence>
<dbReference type="InterPro" id="IPR004276">
    <property type="entry name" value="GlycoTrans_28_N"/>
</dbReference>
<evidence type="ECO:0000259" key="12">
    <source>
        <dbReference type="Pfam" id="PF04101"/>
    </source>
</evidence>
<accession>A0A2X4WD90</accession>
<proteinExistence type="inferred from homology"/>
<dbReference type="Pfam" id="PF03033">
    <property type="entry name" value="Glyco_transf_28"/>
    <property type="match status" value="1"/>
</dbReference>
<dbReference type="GO" id="GO:0071555">
    <property type="term" value="P:cell wall organization"/>
    <property type="evidence" value="ECO:0007669"/>
    <property type="project" value="UniProtKB-KW"/>
</dbReference>
<dbReference type="HAMAP" id="MF_00033">
    <property type="entry name" value="MurG"/>
    <property type="match status" value="1"/>
</dbReference>
<evidence type="ECO:0000256" key="9">
    <source>
        <dbReference type="ARBA" id="ARBA00023316"/>
    </source>
</evidence>
<sequence length="356" mass="39934">MGIKKIVFTGGGSAGHVTPNIAIIESLSNEWDVHYIGSFAGIEKEIIEKNNITYYGISSGKLRRYMSKENMLDLGRVIKGIWQARRMLKQINPQLVFSKGGFVTVPVVLAAKSLRIPVFLHESDLTPGLANRIAMKFSDKIFTSFEEAACHFPEKKTVVAGSPIRKALFQGNATRGKMYLRFHKQRPILTIMGGSLGAKKINETIRDMLPKLTPHFQVVHICGKSQLDNNYANIEGYRQFEYVTEELPDILAATHLVLTRGGSNAIFEFLSLHIPMLIIPLPKSQSRGDQILNAISFCEKGYALMLEEEKLTSDILFRQLIELQDQREKIVDNMEKSQESKAVSIIIDAIHTSQKA</sequence>
<dbReference type="KEGG" id="blen:NCTC4824_02886"/>
<keyword evidence="6 10" id="KW-0573">Peptidoglycan synthesis</keyword>
<keyword evidence="4 10" id="KW-0808">Transferase</keyword>
<evidence type="ECO:0000256" key="1">
    <source>
        <dbReference type="ARBA" id="ARBA00022475"/>
    </source>
</evidence>
<keyword evidence="9 10" id="KW-0961">Cell wall biogenesis/degradation</keyword>